<dbReference type="GO" id="GO:0016197">
    <property type="term" value="P:endosomal transport"/>
    <property type="evidence" value="ECO:0007669"/>
    <property type="project" value="TreeGrafter"/>
</dbReference>
<dbReference type="InterPro" id="IPR003959">
    <property type="entry name" value="ATPase_AAA_core"/>
</dbReference>
<feature type="domain" description="AAA+ ATPase" evidence="5">
    <location>
        <begin position="61"/>
        <end position="197"/>
    </location>
</feature>
<organism evidence="6">
    <name type="scientific">Capitella teleta</name>
    <name type="common">Polychaete worm</name>
    <dbReference type="NCBI Taxonomy" id="283909"/>
    <lineage>
        <taxon>Eukaryota</taxon>
        <taxon>Metazoa</taxon>
        <taxon>Spiralia</taxon>
        <taxon>Lophotrochozoa</taxon>
        <taxon>Annelida</taxon>
        <taxon>Polychaeta</taxon>
        <taxon>Sedentaria</taxon>
        <taxon>Scolecida</taxon>
        <taxon>Capitellidae</taxon>
        <taxon>Capitella</taxon>
    </lineage>
</organism>
<dbReference type="PANTHER" id="PTHR23074:SF72">
    <property type="entry name" value="VACUOLAR PROTEIN SORTING-ASSOCIATED PROTEIN 4B"/>
    <property type="match status" value="1"/>
</dbReference>
<proteinExistence type="inferred from homology"/>
<accession>R7UR89</accession>
<dbReference type="Gene3D" id="1.10.8.60">
    <property type="match status" value="1"/>
</dbReference>
<dbReference type="OMA" id="CPWELDT"/>
<keyword evidence="3 4" id="KW-0067">ATP-binding</keyword>
<evidence type="ECO:0000256" key="1">
    <source>
        <dbReference type="ARBA" id="ARBA00006914"/>
    </source>
</evidence>
<dbReference type="EMBL" id="KB300643">
    <property type="protein sequence ID" value="ELU06447.1"/>
    <property type="molecule type" value="Genomic_DNA"/>
</dbReference>
<dbReference type="STRING" id="283909.R7UR89"/>
<evidence type="ECO:0000256" key="2">
    <source>
        <dbReference type="ARBA" id="ARBA00022741"/>
    </source>
</evidence>
<gene>
    <name evidence="6" type="ORF">CAPTEDRAFT_44226</name>
</gene>
<dbReference type="HOGENOM" id="CLU_000688_21_2_1"/>
<dbReference type="InterPro" id="IPR003960">
    <property type="entry name" value="ATPase_AAA_CS"/>
</dbReference>
<evidence type="ECO:0000256" key="4">
    <source>
        <dbReference type="RuleBase" id="RU003651"/>
    </source>
</evidence>
<dbReference type="Pfam" id="PF00004">
    <property type="entry name" value="AAA"/>
    <property type="match status" value="1"/>
</dbReference>
<dbReference type="InterPro" id="IPR003593">
    <property type="entry name" value="AAA+_ATPase"/>
</dbReference>
<comment type="similarity">
    <text evidence="1 4">Belongs to the AAA ATPase family.</text>
</comment>
<dbReference type="SUPFAM" id="SSF52540">
    <property type="entry name" value="P-loop containing nucleoside triphosphate hydrolases"/>
    <property type="match status" value="1"/>
</dbReference>
<sequence length="331" mass="36561">EVDNDEQHRLQAAIAATIVPKGSACLLSQVIGLHEAKQSLREAIILPALHPHLFTGKSASPWKRILLYGPPGTGKSHLAKAVSKEIQSTFYCVSSSDLLSSWFGESEKLIKELFRHATNRPGTSVVFIDEVDSICRQRSSREEEGTRRIKTELLTQMEGAASSDPSLFLLCATNCPWDLDSAFLRRFQKRIYIPLPDEEARLAQLKMHCAETSCGLTTDQWAELVQLTEGYSGSDIANLVLGALFEPIRHMQLASHWIHTAGGSRGDLPHDKVPHAPPLTHGDALQLTFQVHPNDVSMDDFLASLKNHPKTVNLQELAKFETFTASHGQVG</sequence>
<dbReference type="InterPro" id="IPR027417">
    <property type="entry name" value="P-loop_NTPase"/>
</dbReference>
<dbReference type="EMBL" id="AMQN01007411">
    <property type="status" value="NOT_ANNOTATED_CDS"/>
    <property type="molecule type" value="Genomic_DNA"/>
</dbReference>
<feature type="non-terminal residue" evidence="6">
    <location>
        <position position="331"/>
    </location>
</feature>
<dbReference type="GO" id="GO:0005524">
    <property type="term" value="F:ATP binding"/>
    <property type="evidence" value="ECO:0007669"/>
    <property type="project" value="UniProtKB-KW"/>
</dbReference>
<dbReference type="AlphaFoldDB" id="R7UR89"/>
<dbReference type="OrthoDB" id="5334845at2759"/>
<evidence type="ECO:0000256" key="3">
    <source>
        <dbReference type="ARBA" id="ARBA00022840"/>
    </source>
</evidence>
<dbReference type="PROSITE" id="PS00674">
    <property type="entry name" value="AAA"/>
    <property type="match status" value="1"/>
</dbReference>
<dbReference type="PANTHER" id="PTHR23074">
    <property type="entry name" value="AAA DOMAIN-CONTAINING"/>
    <property type="match status" value="1"/>
</dbReference>
<protein>
    <recommendedName>
        <fullName evidence="5">AAA+ ATPase domain-containing protein</fullName>
    </recommendedName>
</protein>
<dbReference type="InterPro" id="IPR041569">
    <property type="entry name" value="AAA_lid_3"/>
</dbReference>
<reference evidence="8" key="1">
    <citation type="submission" date="2012-12" db="EMBL/GenBank/DDBJ databases">
        <authorList>
            <person name="Hellsten U."/>
            <person name="Grimwood J."/>
            <person name="Chapman J.A."/>
            <person name="Shapiro H."/>
            <person name="Aerts A."/>
            <person name="Otillar R.P."/>
            <person name="Terry A.Y."/>
            <person name="Boore J.L."/>
            <person name="Simakov O."/>
            <person name="Marletaz F."/>
            <person name="Cho S.-J."/>
            <person name="Edsinger-Gonzales E."/>
            <person name="Havlak P."/>
            <person name="Kuo D.-H."/>
            <person name="Larsson T."/>
            <person name="Lv J."/>
            <person name="Arendt D."/>
            <person name="Savage R."/>
            <person name="Osoegawa K."/>
            <person name="de Jong P."/>
            <person name="Lindberg D.R."/>
            <person name="Seaver E.C."/>
            <person name="Weisblat D.A."/>
            <person name="Putnam N.H."/>
            <person name="Grigoriev I.V."/>
            <person name="Rokhsar D.S."/>
        </authorList>
    </citation>
    <scope>NUCLEOTIDE SEQUENCE</scope>
    <source>
        <strain evidence="8">I ESC-2004</strain>
    </source>
</reference>
<dbReference type="InterPro" id="IPR050304">
    <property type="entry name" value="MT-severing_AAA_ATPase"/>
</dbReference>
<reference evidence="7" key="3">
    <citation type="submission" date="2015-06" db="UniProtKB">
        <authorList>
            <consortium name="EnsemblMetazoa"/>
        </authorList>
    </citation>
    <scope>IDENTIFICATION</scope>
</reference>
<name>R7UR89_CAPTE</name>
<dbReference type="Pfam" id="PF17862">
    <property type="entry name" value="AAA_lid_3"/>
    <property type="match status" value="1"/>
</dbReference>
<feature type="non-terminal residue" evidence="6">
    <location>
        <position position="1"/>
    </location>
</feature>
<dbReference type="FunFam" id="3.40.50.300:FF:001003">
    <property type="entry name" value="Vacuolar protein sorting-associated protein 4"/>
    <property type="match status" value="1"/>
</dbReference>
<evidence type="ECO:0000313" key="6">
    <source>
        <dbReference type="EMBL" id="ELU06447.1"/>
    </source>
</evidence>
<keyword evidence="8" id="KW-1185">Reference proteome</keyword>
<dbReference type="InterPro" id="IPR015415">
    <property type="entry name" value="Spast_Vps4_C"/>
</dbReference>
<dbReference type="Proteomes" id="UP000014760">
    <property type="component" value="Unassembled WGS sequence"/>
</dbReference>
<dbReference type="GO" id="GO:0016887">
    <property type="term" value="F:ATP hydrolysis activity"/>
    <property type="evidence" value="ECO:0007669"/>
    <property type="project" value="InterPro"/>
</dbReference>
<dbReference type="GO" id="GO:0007033">
    <property type="term" value="P:vacuole organization"/>
    <property type="evidence" value="ECO:0007669"/>
    <property type="project" value="TreeGrafter"/>
</dbReference>
<dbReference type="SMART" id="SM00382">
    <property type="entry name" value="AAA"/>
    <property type="match status" value="1"/>
</dbReference>
<evidence type="ECO:0000313" key="8">
    <source>
        <dbReference type="Proteomes" id="UP000014760"/>
    </source>
</evidence>
<dbReference type="Pfam" id="PF09336">
    <property type="entry name" value="Vps4_C"/>
    <property type="match status" value="1"/>
</dbReference>
<evidence type="ECO:0000259" key="5">
    <source>
        <dbReference type="SMART" id="SM00382"/>
    </source>
</evidence>
<keyword evidence="2 4" id="KW-0547">Nucleotide-binding</keyword>
<reference evidence="6 8" key="2">
    <citation type="journal article" date="2013" name="Nature">
        <title>Insights into bilaterian evolution from three spiralian genomes.</title>
        <authorList>
            <person name="Simakov O."/>
            <person name="Marletaz F."/>
            <person name="Cho S.J."/>
            <person name="Edsinger-Gonzales E."/>
            <person name="Havlak P."/>
            <person name="Hellsten U."/>
            <person name="Kuo D.H."/>
            <person name="Larsson T."/>
            <person name="Lv J."/>
            <person name="Arendt D."/>
            <person name="Savage R."/>
            <person name="Osoegawa K."/>
            <person name="de Jong P."/>
            <person name="Grimwood J."/>
            <person name="Chapman J.A."/>
            <person name="Shapiro H."/>
            <person name="Aerts A."/>
            <person name="Otillar R.P."/>
            <person name="Terry A.Y."/>
            <person name="Boore J.L."/>
            <person name="Grigoriev I.V."/>
            <person name="Lindberg D.R."/>
            <person name="Seaver E.C."/>
            <person name="Weisblat D.A."/>
            <person name="Putnam N.H."/>
            <person name="Rokhsar D.S."/>
        </authorList>
    </citation>
    <scope>NUCLEOTIDE SEQUENCE</scope>
    <source>
        <strain evidence="6 8">I ESC-2004</strain>
    </source>
</reference>
<evidence type="ECO:0000313" key="7">
    <source>
        <dbReference type="EnsemblMetazoa" id="CapteP44226"/>
    </source>
</evidence>
<dbReference type="EnsemblMetazoa" id="CapteT44226">
    <property type="protein sequence ID" value="CapteP44226"/>
    <property type="gene ID" value="CapteG44226"/>
</dbReference>
<dbReference type="Gene3D" id="3.40.50.300">
    <property type="entry name" value="P-loop containing nucleotide triphosphate hydrolases"/>
    <property type="match status" value="1"/>
</dbReference>